<dbReference type="InterPro" id="IPR001867">
    <property type="entry name" value="OmpR/PhoB-type_DNA-bd"/>
</dbReference>
<dbReference type="EMBL" id="QXMN01000005">
    <property type="protein sequence ID" value="RIX83256.1"/>
    <property type="molecule type" value="Genomic_DNA"/>
</dbReference>
<feature type="domain" description="OmpR/PhoB-type" evidence="3">
    <location>
        <begin position="144"/>
        <end position="244"/>
    </location>
</feature>
<dbReference type="GO" id="GO:0000160">
    <property type="term" value="P:phosphorelay signal transduction system"/>
    <property type="evidence" value="ECO:0007669"/>
    <property type="project" value="InterPro"/>
</dbReference>
<sequence>MHCNDMAAQQGSRCIAMVGCDEAQQAGWGNRLRLMGCEPLHFDDSAHFLLALTQGQQFDLLLVVLNDEGAWPILTAMCRALRIPIFLVARALQRELLVDVLSAAGDEAPGAGIDFAVLPVDEFELELRVRESLRRNRTLLQPQAAVACFGDYQFLGERRVVVHHGIEARLKPREFELALLLFRNAGRLLERDWLLASLWVDARIERTSRTLDCCVASIRRKLSLHKGGEYVLLSVYGRGYELRHMAPATPCVSDIAGITDITESEDAALVDTADFPDTSNEPVWLGESARA</sequence>
<evidence type="ECO:0000259" key="3">
    <source>
        <dbReference type="PROSITE" id="PS51755"/>
    </source>
</evidence>
<keyword evidence="5" id="KW-1185">Reference proteome</keyword>
<dbReference type="GO" id="GO:0003677">
    <property type="term" value="F:DNA binding"/>
    <property type="evidence" value="ECO:0007669"/>
    <property type="project" value="UniProtKB-UniRule"/>
</dbReference>
<feature type="DNA-binding region" description="OmpR/PhoB-type" evidence="2">
    <location>
        <begin position="144"/>
        <end position="244"/>
    </location>
</feature>
<gene>
    <name evidence="4" type="ORF">D3H34_07430</name>
</gene>
<proteinExistence type="predicted"/>
<dbReference type="InterPro" id="IPR036388">
    <property type="entry name" value="WH-like_DNA-bd_sf"/>
</dbReference>
<evidence type="ECO:0000256" key="2">
    <source>
        <dbReference type="PROSITE-ProRule" id="PRU01091"/>
    </source>
</evidence>
<dbReference type="PROSITE" id="PS51755">
    <property type="entry name" value="OMPR_PHOB"/>
    <property type="match status" value="1"/>
</dbReference>
<evidence type="ECO:0000256" key="1">
    <source>
        <dbReference type="ARBA" id="ARBA00023125"/>
    </source>
</evidence>
<dbReference type="CDD" id="cd00383">
    <property type="entry name" value="trans_reg_C"/>
    <property type="match status" value="1"/>
</dbReference>
<dbReference type="InterPro" id="IPR016032">
    <property type="entry name" value="Sig_transdc_resp-reg_C-effctor"/>
</dbReference>
<organism evidence="4 5">
    <name type="scientific">Acidovorax cavernicola</name>
    <dbReference type="NCBI Taxonomy" id="1675792"/>
    <lineage>
        <taxon>Bacteria</taxon>
        <taxon>Pseudomonadati</taxon>
        <taxon>Pseudomonadota</taxon>
        <taxon>Betaproteobacteria</taxon>
        <taxon>Burkholderiales</taxon>
        <taxon>Comamonadaceae</taxon>
        <taxon>Acidovorax</taxon>
    </lineage>
</organism>
<dbReference type="GO" id="GO:0006355">
    <property type="term" value="P:regulation of DNA-templated transcription"/>
    <property type="evidence" value="ECO:0007669"/>
    <property type="project" value="InterPro"/>
</dbReference>
<evidence type="ECO:0000313" key="4">
    <source>
        <dbReference type="EMBL" id="RIX83256.1"/>
    </source>
</evidence>
<dbReference type="AlphaFoldDB" id="A0A9X8GW86"/>
<reference evidence="4 5" key="1">
    <citation type="submission" date="2018-09" db="EMBL/GenBank/DDBJ databases">
        <title>Acidovorax cavernicola nov. sp. isolated from Gruta de las Maravillas (Aracena, Spain).</title>
        <authorList>
            <person name="Jurado V."/>
            <person name="Gutierrez-Patricio S."/>
            <person name="Gonzalez-Pimentel J.L."/>
            <person name="Miller A.Z."/>
            <person name="Laiz L."/>
            <person name="Saiz-Jimenez C."/>
        </authorList>
    </citation>
    <scope>NUCLEOTIDE SEQUENCE [LARGE SCALE GENOMIC DNA]</scope>
    <source>
        <strain evidence="4 5">1011MAR4D40.2</strain>
    </source>
</reference>
<dbReference type="Pfam" id="PF00486">
    <property type="entry name" value="Trans_reg_C"/>
    <property type="match status" value="1"/>
</dbReference>
<name>A0A9X8GW86_9BURK</name>
<dbReference type="SUPFAM" id="SSF46894">
    <property type="entry name" value="C-terminal effector domain of the bipartite response regulators"/>
    <property type="match status" value="1"/>
</dbReference>
<dbReference type="SMART" id="SM00862">
    <property type="entry name" value="Trans_reg_C"/>
    <property type="match status" value="1"/>
</dbReference>
<keyword evidence="1 2" id="KW-0238">DNA-binding</keyword>
<protein>
    <submittedName>
        <fullName evidence="4">DNA-binding response regulator</fullName>
    </submittedName>
</protein>
<dbReference type="Gene3D" id="1.10.10.10">
    <property type="entry name" value="Winged helix-like DNA-binding domain superfamily/Winged helix DNA-binding domain"/>
    <property type="match status" value="1"/>
</dbReference>
<comment type="caution">
    <text evidence="4">The sequence shown here is derived from an EMBL/GenBank/DDBJ whole genome shotgun (WGS) entry which is preliminary data.</text>
</comment>
<evidence type="ECO:0000313" key="5">
    <source>
        <dbReference type="Proteomes" id="UP000265619"/>
    </source>
</evidence>
<accession>A0A9X8GW86</accession>
<dbReference type="Proteomes" id="UP000265619">
    <property type="component" value="Unassembled WGS sequence"/>
</dbReference>